<evidence type="ECO:0000313" key="4">
    <source>
        <dbReference type="EMBL" id="MET8438397.1"/>
    </source>
</evidence>
<dbReference type="InterPro" id="IPR023365">
    <property type="entry name" value="Sortase_dom-sf"/>
</dbReference>
<keyword evidence="1" id="KW-0378">Hydrolase</keyword>
<dbReference type="SUPFAM" id="SSF63817">
    <property type="entry name" value="Sortase"/>
    <property type="match status" value="1"/>
</dbReference>
<feature type="compositionally biased region" description="Polar residues" evidence="2">
    <location>
        <begin position="50"/>
        <end position="59"/>
    </location>
</feature>
<dbReference type="NCBIfam" id="NF033748">
    <property type="entry name" value="class_F_sortase"/>
    <property type="match status" value="1"/>
</dbReference>
<proteinExistence type="predicted"/>
<feature type="chain" id="PRO_5046396687" evidence="3">
    <location>
        <begin position="37"/>
        <end position="211"/>
    </location>
</feature>
<keyword evidence="3" id="KW-0732">Signal</keyword>
<evidence type="ECO:0000313" key="5">
    <source>
        <dbReference type="Proteomes" id="UP001550044"/>
    </source>
</evidence>
<dbReference type="Proteomes" id="UP001550044">
    <property type="component" value="Unassembled WGS sequence"/>
</dbReference>
<dbReference type="Gene3D" id="2.40.260.10">
    <property type="entry name" value="Sortase"/>
    <property type="match status" value="1"/>
</dbReference>
<evidence type="ECO:0000256" key="3">
    <source>
        <dbReference type="SAM" id="SignalP"/>
    </source>
</evidence>
<feature type="signal peptide" evidence="3">
    <location>
        <begin position="1"/>
        <end position="36"/>
    </location>
</feature>
<organism evidence="4 5">
    <name type="scientific">Streptomyces sp. 900116325</name>
    <dbReference type="NCBI Taxonomy" id="3154295"/>
    <lineage>
        <taxon>Bacteria</taxon>
        <taxon>Bacillati</taxon>
        <taxon>Actinomycetota</taxon>
        <taxon>Actinomycetes</taxon>
        <taxon>Kitasatosporales</taxon>
        <taxon>Streptomycetaceae</taxon>
        <taxon>Streptomyces</taxon>
    </lineage>
</organism>
<gene>
    <name evidence="4" type="ORF">ABZV61_37925</name>
</gene>
<dbReference type="CDD" id="cd05829">
    <property type="entry name" value="Sortase_F"/>
    <property type="match status" value="1"/>
</dbReference>
<keyword evidence="5" id="KW-1185">Reference proteome</keyword>
<dbReference type="Pfam" id="PF04203">
    <property type="entry name" value="Sortase"/>
    <property type="match status" value="1"/>
</dbReference>
<dbReference type="EMBL" id="JBEXIP010000058">
    <property type="protein sequence ID" value="MET8438397.1"/>
    <property type="molecule type" value="Genomic_DNA"/>
</dbReference>
<sequence length="211" mass="22193">MPRTHHRLPRSTAHPTHVCLALILALAPLAGCMTHAAEKPAPAPSHRSARTPSYRSSATPGAEQPAAPTQVAIPSIGVTSSLMRLSLNADGTVEVPPAEKGMTAGWYTGGAIPGERGAAVVIGHNDTRFGRAVFHDLKKIGKGADIVIRNERGQVAHFTVTGTESVSKKAFPTKKVYGATNGRVLRLVTCDGAFDAQGHPVNNLIVYATLR</sequence>
<comment type="caution">
    <text evidence="4">The sequence shown here is derived from an EMBL/GenBank/DDBJ whole genome shotgun (WGS) entry which is preliminary data.</text>
</comment>
<protein>
    <submittedName>
        <fullName evidence="4">Class F sortase</fullName>
    </submittedName>
</protein>
<dbReference type="InterPro" id="IPR042001">
    <property type="entry name" value="Sortase_F"/>
</dbReference>
<name>A0ABV2UKM5_9ACTN</name>
<evidence type="ECO:0000256" key="1">
    <source>
        <dbReference type="ARBA" id="ARBA00022801"/>
    </source>
</evidence>
<feature type="region of interest" description="Disordered" evidence="2">
    <location>
        <begin position="37"/>
        <end position="71"/>
    </location>
</feature>
<accession>A0ABV2UKM5</accession>
<evidence type="ECO:0000256" key="2">
    <source>
        <dbReference type="SAM" id="MobiDB-lite"/>
    </source>
</evidence>
<dbReference type="RefSeq" id="WP_356675110.1">
    <property type="nucleotide sequence ID" value="NZ_JBEXEF010000267.1"/>
</dbReference>
<reference evidence="4 5" key="1">
    <citation type="submission" date="2024-06" db="EMBL/GenBank/DDBJ databases">
        <title>The Natural Products Discovery Center: Release of the First 8490 Sequenced Strains for Exploring Actinobacteria Biosynthetic Diversity.</title>
        <authorList>
            <person name="Kalkreuter E."/>
            <person name="Kautsar S.A."/>
            <person name="Yang D."/>
            <person name="Bader C.D."/>
            <person name="Teijaro C.N."/>
            <person name="Fluegel L."/>
            <person name="Davis C.M."/>
            <person name="Simpson J.R."/>
            <person name="Lauterbach L."/>
            <person name="Steele A.D."/>
            <person name="Gui C."/>
            <person name="Meng S."/>
            <person name="Li G."/>
            <person name="Viehrig K."/>
            <person name="Ye F."/>
            <person name="Su P."/>
            <person name="Kiefer A.F."/>
            <person name="Nichols A."/>
            <person name="Cepeda A.J."/>
            <person name="Yan W."/>
            <person name="Fan B."/>
            <person name="Jiang Y."/>
            <person name="Adhikari A."/>
            <person name="Zheng C.-J."/>
            <person name="Schuster L."/>
            <person name="Cowan T.M."/>
            <person name="Smanski M.J."/>
            <person name="Chevrette M.G."/>
            <person name="De Carvalho L.P.S."/>
            <person name="Shen B."/>
        </authorList>
    </citation>
    <scope>NUCLEOTIDE SEQUENCE [LARGE SCALE GENOMIC DNA]</scope>
    <source>
        <strain evidence="4 5">NPDC005137</strain>
    </source>
</reference>
<dbReference type="InterPro" id="IPR005754">
    <property type="entry name" value="Sortase"/>
</dbReference>